<reference evidence="1" key="1">
    <citation type="submission" date="2020-02" db="EMBL/GenBank/DDBJ databases">
        <authorList>
            <person name="Scholz U."/>
            <person name="Mascher M."/>
            <person name="Fiebig A."/>
        </authorList>
    </citation>
    <scope>NUCLEOTIDE SEQUENCE</scope>
</reference>
<dbReference type="Proteomes" id="UP000663760">
    <property type="component" value="Chromosome 2"/>
</dbReference>
<protein>
    <submittedName>
        <fullName evidence="1">Uncharacterized protein</fullName>
    </submittedName>
</protein>
<gene>
    <name evidence="1" type="ORF">SI8410_02002034</name>
</gene>
<name>A0A7I8K2F0_SPIIN</name>
<evidence type="ECO:0000313" key="2">
    <source>
        <dbReference type="Proteomes" id="UP000663760"/>
    </source>
</evidence>
<dbReference type="GO" id="GO:0043240">
    <property type="term" value="C:Fanconi anaemia nuclear complex"/>
    <property type="evidence" value="ECO:0007669"/>
    <property type="project" value="InterPro"/>
</dbReference>
<dbReference type="Pfam" id="PF11107">
    <property type="entry name" value="FANCF"/>
    <property type="match status" value="1"/>
</dbReference>
<accession>A0A7I8K2F0</accession>
<dbReference type="AlphaFoldDB" id="A0A7I8K2F0"/>
<proteinExistence type="predicted"/>
<keyword evidence="2" id="KW-1185">Reference proteome</keyword>
<dbReference type="PANTHER" id="PTHR14449:SF2">
    <property type="entry name" value="FANCONI ANEMIA GROUP F PROTEIN"/>
    <property type="match status" value="1"/>
</dbReference>
<sequence>MARPHPDITLEYLMKLIKGFVDILILASGYCSSGMATSWDEENIKKAIRWGIFFEKVFRYLSQSDDYEVLIKELDASLLELTSDSYFPQGLRRLSSGSLSRAKSLVLEFFSQTLSLSERHLHVLINTITEMDLGVESEKGFVENPDVSNFLGASVRNPCSPTKTPGMKTERQRASGCSGFVFQEFAERHASISCLSSCEASLGTLLELVVGKSFDGLELDFLQEQSCDAISLMDGENLPTFLLWNRWRKKNLAYLLNKRTLKLLSGSSLIFDAPKVQWAQILESLKSSSEAYDDCLLEIVELSLLGLVSSQWTRLIDHIMSFSFHFLSVREQYVSVLTFLQEYPRDGHSAGKMMSSKEDDILEFCTALLATKPEKLWELPPVLVAAALPSWSSLLKSHVREITRELKRETGSPRCACSRDAEQQQKHVDCELAQRICCLYVFVDK</sequence>
<dbReference type="InterPro" id="IPR035428">
    <property type="entry name" value="FANCF"/>
</dbReference>
<evidence type="ECO:0000313" key="1">
    <source>
        <dbReference type="EMBL" id="CAA7390572.1"/>
    </source>
</evidence>
<dbReference type="GO" id="GO:0036297">
    <property type="term" value="P:interstrand cross-link repair"/>
    <property type="evidence" value="ECO:0007669"/>
    <property type="project" value="InterPro"/>
</dbReference>
<dbReference type="EMBL" id="LR746265">
    <property type="protein sequence ID" value="CAA7390572.1"/>
    <property type="molecule type" value="Genomic_DNA"/>
</dbReference>
<organism evidence="1 2">
    <name type="scientific">Spirodela intermedia</name>
    <name type="common">Intermediate duckweed</name>
    <dbReference type="NCBI Taxonomy" id="51605"/>
    <lineage>
        <taxon>Eukaryota</taxon>
        <taxon>Viridiplantae</taxon>
        <taxon>Streptophyta</taxon>
        <taxon>Embryophyta</taxon>
        <taxon>Tracheophyta</taxon>
        <taxon>Spermatophyta</taxon>
        <taxon>Magnoliopsida</taxon>
        <taxon>Liliopsida</taxon>
        <taxon>Araceae</taxon>
        <taxon>Lemnoideae</taxon>
        <taxon>Spirodela</taxon>
    </lineage>
</organism>
<dbReference type="OrthoDB" id="1930482at2759"/>
<dbReference type="PANTHER" id="PTHR14449">
    <property type="entry name" value="FANCONI ANEMIA GROUP F PROTEIN FANCF"/>
    <property type="match status" value="1"/>
</dbReference>